<dbReference type="InterPro" id="IPR016166">
    <property type="entry name" value="FAD-bd_PCMH"/>
</dbReference>
<dbReference type="SUPFAM" id="SSF56176">
    <property type="entry name" value="FAD-binding/transporter-associated domain-like"/>
    <property type="match status" value="1"/>
</dbReference>
<dbReference type="InterPro" id="IPR016169">
    <property type="entry name" value="FAD-bd_PCMH_sub2"/>
</dbReference>
<dbReference type="AlphaFoldDB" id="A0AAD9W167"/>
<organism evidence="5 6">
    <name type="scientific">Phomopsis amygdali</name>
    <name type="common">Fusicoccum amygdali</name>
    <dbReference type="NCBI Taxonomy" id="1214568"/>
    <lineage>
        <taxon>Eukaryota</taxon>
        <taxon>Fungi</taxon>
        <taxon>Dikarya</taxon>
        <taxon>Ascomycota</taxon>
        <taxon>Pezizomycotina</taxon>
        <taxon>Sordariomycetes</taxon>
        <taxon>Sordariomycetidae</taxon>
        <taxon>Diaporthales</taxon>
        <taxon>Diaporthaceae</taxon>
        <taxon>Diaporthe</taxon>
    </lineage>
</organism>
<sequence length="581" mass="62909">MPFNIKNLVAILAAAGTALSAATRRISSRPSYRFLPGDPEWPSDRDWATLNRTVGGNLIRGVPLAQPCYGVTANAAECSTIQNEWAQISPFVESPVNTIDLYWNNNSCNPFDSALAMNTDHDTSSCTLGNLAQYAIKVTDAESVIAGVKFARDRNIRLTVKNTGHDFLGRSMGKGSLGLWTHNLKDTSFFQYKSAAYTGPAARVGAGIEVAELYAAAAAQGYRAVAGSCPSVGAVGGFTQGGGHGPLSSAYGLGADQTLEFDVVTVKGDRLTASRTKNSDLYYALSGGGAGNYGVVLSMTVKVHKDGPVAGAQLMWTSDDDDVFAKGVKAWIQHLPVLDAIPGFRTDVRLQKGVFYLAMATLPDGTEDEMLQALLPYHEALKALEITPSLNETTLQNDFLDHYTHHSGTLDTTRNLTIGSQLVPRAFVEDTNNVDDLVSALEDILDVPNSLIVVLGTNVTHARVGNQAETNGVSTMWRDSLFLLNVGLLGNMLADWPELVQQLDVVNGWEQKLRTVVPGGGAYMNEGTYDNPYWREDYYGDKYDKLLKIKRLYDPNNVLWNKPAVGHDALVLDSNGRLHKA</sequence>
<dbReference type="PROSITE" id="PS51387">
    <property type="entry name" value="FAD_PCMH"/>
    <property type="match status" value="1"/>
</dbReference>
<feature type="chain" id="PRO_5042211182" description="FAD-binding PCMH-type domain-containing protein" evidence="3">
    <location>
        <begin position="21"/>
        <end position="581"/>
    </location>
</feature>
<gene>
    <name evidence="5" type="ORF">N8I77_007030</name>
</gene>
<evidence type="ECO:0000313" key="5">
    <source>
        <dbReference type="EMBL" id="KAK2604071.1"/>
    </source>
</evidence>
<dbReference type="GO" id="GO:0071949">
    <property type="term" value="F:FAD binding"/>
    <property type="evidence" value="ECO:0007669"/>
    <property type="project" value="InterPro"/>
</dbReference>
<protein>
    <recommendedName>
        <fullName evidence="4">FAD-binding PCMH-type domain-containing protein</fullName>
    </recommendedName>
</protein>
<keyword evidence="3" id="KW-0732">Signal</keyword>
<dbReference type="Proteomes" id="UP001265746">
    <property type="component" value="Unassembled WGS sequence"/>
</dbReference>
<dbReference type="PANTHER" id="PTHR13878">
    <property type="entry name" value="GULONOLACTONE OXIDASE"/>
    <property type="match status" value="1"/>
</dbReference>
<feature type="signal peptide" evidence="3">
    <location>
        <begin position="1"/>
        <end position="20"/>
    </location>
</feature>
<comment type="similarity">
    <text evidence="1">Belongs to the oxygen-dependent FAD-linked oxidoreductase family.</text>
</comment>
<proteinExistence type="inferred from homology"/>
<comment type="caution">
    <text evidence="5">The sequence shown here is derived from an EMBL/GenBank/DDBJ whole genome shotgun (WGS) entry which is preliminary data.</text>
</comment>
<evidence type="ECO:0000256" key="1">
    <source>
        <dbReference type="ARBA" id="ARBA00005466"/>
    </source>
</evidence>
<dbReference type="InterPro" id="IPR036318">
    <property type="entry name" value="FAD-bd_PCMH-like_sf"/>
</dbReference>
<evidence type="ECO:0000259" key="4">
    <source>
        <dbReference type="PROSITE" id="PS51387"/>
    </source>
</evidence>
<dbReference type="InterPro" id="IPR012951">
    <property type="entry name" value="BBE"/>
</dbReference>
<evidence type="ECO:0000256" key="2">
    <source>
        <dbReference type="ARBA" id="ARBA00023002"/>
    </source>
</evidence>
<dbReference type="Gene3D" id="3.30.465.10">
    <property type="match status" value="1"/>
</dbReference>
<dbReference type="Gene3D" id="3.40.462.20">
    <property type="match status" value="1"/>
</dbReference>
<dbReference type="PANTHER" id="PTHR13878:SF91">
    <property type="entry name" value="FAD BINDING DOMAIN PROTEIN (AFU_ORTHOLOGUE AFUA_6G12070)-RELATED"/>
    <property type="match status" value="1"/>
</dbReference>
<dbReference type="InterPro" id="IPR006094">
    <property type="entry name" value="Oxid_FAD_bind_N"/>
</dbReference>
<dbReference type="Pfam" id="PF01565">
    <property type="entry name" value="FAD_binding_4"/>
    <property type="match status" value="1"/>
</dbReference>
<dbReference type="Pfam" id="PF08031">
    <property type="entry name" value="BBE"/>
    <property type="match status" value="1"/>
</dbReference>
<evidence type="ECO:0000256" key="3">
    <source>
        <dbReference type="SAM" id="SignalP"/>
    </source>
</evidence>
<dbReference type="EMBL" id="JAUJFL010000004">
    <property type="protein sequence ID" value="KAK2604071.1"/>
    <property type="molecule type" value="Genomic_DNA"/>
</dbReference>
<evidence type="ECO:0000313" key="6">
    <source>
        <dbReference type="Proteomes" id="UP001265746"/>
    </source>
</evidence>
<dbReference type="GO" id="GO:0016491">
    <property type="term" value="F:oxidoreductase activity"/>
    <property type="evidence" value="ECO:0007669"/>
    <property type="project" value="UniProtKB-KW"/>
</dbReference>
<name>A0AAD9W167_PHOAM</name>
<feature type="domain" description="FAD-binding PCMH-type" evidence="4">
    <location>
        <begin position="128"/>
        <end position="306"/>
    </location>
</feature>
<accession>A0AAD9W167</accession>
<keyword evidence="2" id="KW-0560">Oxidoreductase</keyword>
<dbReference type="InterPro" id="IPR050432">
    <property type="entry name" value="FAD-linked_Oxidoreductases_BP"/>
</dbReference>
<keyword evidence="6" id="KW-1185">Reference proteome</keyword>
<reference evidence="5" key="1">
    <citation type="submission" date="2023-06" db="EMBL/GenBank/DDBJ databases">
        <authorList>
            <person name="Noh H."/>
        </authorList>
    </citation>
    <scope>NUCLEOTIDE SEQUENCE</scope>
    <source>
        <strain evidence="5">DUCC20226</strain>
    </source>
</reference>